<dbReference type="Proteomes" id="UP000249610">
    <property type="component" value="Unassembled WGS sequence"/>
</dbReference>
<keyword evidence="2" id="KW-1185">Reference proteome</keyword>
<name>A0A327PV68_9BACT</name>
<dbReference type="OrthoDB" id="826036at2"/>
<organism evidence="1 2">
    <name type="scientific">Algoriphagus yeomjeoni</name>
    <dbReference type="NCBI Taxonomy" id="291403"/>
    <lineage>
        <taxon>Bacteria</taxon>
        <taxon>Pseudomonadati</taxon>
        <taxon>Bacteroidota</taxon>
        <taxon>Cytophagia</taxon>
        <taxon>Cytophagales</taxon>
        <taxon>Cyclobacteriaceae</taxon>
        <taxon>Algoriphagus</taxon>
    </lineage>
</organism>
<evidence type="ECO:0000313" key="2">
    <source>
        <dbReference type="Proteomes" id="UP000249610"/>
    </source>
</evidence>
<comment type="caution">
    <text evidence="1">The sequence shown here is derived from an EMBL/GenBank/DDBJ whole genome shotgun (WGS) entry which is preliminary data.</text>
</comment>
<dbReference type="RefSeq" id="WP_111609885.1">
    <property type="nucleotide sequence ID" value="NZ_QLLK01000001.1"/>
</dbReference>
<reference evidence="1 2" key="1">
    <citation type="submission" date="2018-06" db="EMBL/GenBank/DDBJ databases">
        <title>Genomic Encyclopedia of Archaeal and Bacterial Type Strains, Phase II (KMG-II): from individual species to whole genera.</title>
        <authorList>
            <person name="Goeker M."/>
        </authorList>
    </citation>
    <scope>NUCLEOTIDE SEQUENCE [LARGE SCALE GENOMIC DNA]</scope>
    <source>
        <strain evidence="1 2">DSM 23446</strain>
    </source>
</reference>
<dbReference type="PROSITE" id="PS51257">
    <property type="entry name" value="PROKAR_LIPOPROTEIN"/>
    <property type="match status" value="1"/>
</dbReference>
<dbReference type="AlphaFoldDB" id="A0A327PV68"/>
<dbReference type="EMBL" id="QLLK01000001">
    <property type="protein sequence ID" value="RAI95201.1"/>
    <property type="molecule type" value="Genomic_DNA"/>
</dbReference>
<sequence length="112" mass="12278">MSINKLSVLILIFALSSCGIFFKPACQSIVISDEELLDSIASNYKNQGVSAVSLHIKGQVDKGISLDQFQLPAGEIDAVTEPFDYYSPTYHYIISNPNGAKGDLELCVTFYH</sequence>
<proteinExistence type="predicted"/>
<accession>A0A327PV68</accession>
<evidence type="ECO:0000313" key="1">
    <source>
        <dbReference type="EMBL" id="RAI95201.1"/>
    </source>
</evidence>
<gene>
    <name evidence="1" type="ORF">LV83_00452</name>
</gene>
<protein>
    <submittedName>
        <fullName evidence="1">Uncharacterized protein</fullName>
    </submittedName>
</protein>